<feature type="compositionally biased region" description="Low complexity" evidence="1">
    <location>
        <begin position="36"/>
        <end position="50"/>
    </location>
</feature>
<keyword evidence="3" id="KW-1185">Reference proteome</keyword>
<evidence type="ECO:0008006" key="4">
    <source>
        <dbReference type="Google" id="ProtNLM"/>
    </source>
</evidence>
<comment type="caution">
    <text evidence="2">The sequence shown here is derived from an EMBL/GenBank/DDBJ whole genome shotgun (WGS) entry which is preliminary data.</text>
</comment>
<evidence type="ECO:0000313" key="3">
    <source>
        <dbReference type="Proteomes" id="UP000264217"/>
    </source>
</evidence>
<dbReference type="EMBL" id="QWDC01000002">
    <property type="protein sequence ID" value="RFZ92032.1"/>
    <property type="molecule type" value="Genomic_DNA"/>
</dbReference>
<evidence type="ECO:0000313" key="2">
    <source>
        <dbReference type="EMBL" id="RFZ92032.1"/>
    </source>
</evidence>
<reference evidence="2 3" key="1">
    <citation type="submission" date="2018-08" db="EMBL/GenBank/DDBJ databases">
        <title>Mucilaginibacter sp. MYSH2.</title>
        <authorList>
            <person name="Seo T."/>
        </authorList>
    </citation>
    <scope>NUCLEOTIDE SEQUENCE [LARGE SCALE GENOMIC DNA]</scope>
    <source>
        <strain evidence="2 3">MYSH2</strain>
    </source>
</reference>
<dbReference type="PROSITE" id="PS51257">
    <property type="entry name" value="PROKAR_LIPOPROTEIN"/>
    <property type="match status" value="1"/>
</dbReference>
<dbReference type="RefSeq" id="WP_117391743.1">
    <property type="nucleotide sequence ID" value="NZ_QWDC01000002.1"/>
</dbReference>
<accession>A0A372NSC5</accession>
<name>A0A372NSC5_9SPHI</name>
<dbReference type="Proteomes" id="UP000264217">
    <property type="component" value="Unassembled WGS sequence"/>
</dbReference>
<protein>
    <recommendedName>
        <fullName evidence="4">DUF4352 domain-containing protein</fullName>
    </recommendedName>
</protein>
<gene>
    <name evidence="2" type="ORF">D0C36_11330</name>
</gene>
<proteinExistence type="predicted"/>
<feature type="region of interest" description="Disordered" evidence="1">
    <location>
        <begin position="27"/>
        <end position="58"/>
    </location>
</feature>
<sequence length="182" mass="19261">MKKVFLVAMLSASVMVYSCKSKTDKAAGDSTATEQAATPTTDKAAPAETPGNAPKTYTATFSPDTAILGKQKEALVKVIPVSATDLSDPDGKSEGIEFTFKVSVTNKNKMGGNNVGLTPSEFRLALDNNTNISQTNGGYFSAQPEATAESENITYRIPAGAKPKALNLFYDETRVSVPVELK</sequence>
<dbReference type="OrthoDB" id="761686at2"/>
<dbReference type="AlphaFoldDB" id="A0A372NSC5"/>
<evidence type="ECO:0000256" key="1">
    <source>
        <dbReference type="SAM" id="MobiDB-lite"/>
    </source>
</evidence>
<organism evidence="2 3">
    <name type="scientific">Mucilaginibacter conchicola</name>
    <dbReference type="NCBI Taxonomy" id="2303333"/>
    <lineage>
        <taxon>Bacteria</taxon>
        <taxon>Pseudomonadati</taxon>
        <taxon>Bacteroidota</taxon>
        <taxon>Sphingobacteriia</taxon>
        <taxon>Sphingobacteriales</taxon>
        <taxon>Sphingobacteriaceae</taxon>
        <taxon>Mucilaginibacter</taxon>
    </lineage>
</organism>